<evidence type="ECO:0000256" key="4">
    <source>
        <dbReference type="ARBA" id="ARBA00022801"/>
    </source>
</evidence>
<sequence length="164" mass="16759">MSTPGRTVVVGFGGVCRGDDAAGIEVVRLLRGTLPPQVALVENRGDAAELIESWSGADLAVVVDAVRSGAPPGTVHRCHALAPGAGRHLGSHGLGLRDAVELARALGRLPRRLLIVGIEGADFTLGAAMTPAVRRAAGALADELAERFTRPAPKAEGPAEGRSP</sequence>
<accession>A0A940WIL5</accession>
<dbReference type="CDD" id="cd00518">
    <property type="entry name" value="H2MP"/>
    <property type="match status" value="1"/>
</dbReference>
<dbReference type="GO" id="GO:0004190">
    <property type="term" value="F:aspartic-type endopeptidase activity"/>
    <property type="evidence" value="ECO:0007669"/>
    <property type="project" value="UniProtKB-KW"/>
</dbReference>
<evidence type="ECO:0000256" key="3">
    <source>
        <dbReference type="ARBA" id="ARBA00022750"/>
    </source>
</evidence>
<dbReference type="Proteomes" id="UP000674234">
    <property type="component" value="Unassembled WGS sequence"/>
</dbReference>
<proteinExistence type="inferred from homology"/>
<comment type="similarity">
    <text evidence="1">Belongs to the peptidase A31 family.</text>
</comment>
<feature type="region of interest" description="Disordered" evidence="5">
    <location>
        <begin position="145"/>
        <end position="164"/>
    </location>
</feature>
<dbReference type="PANTHER" id="PTHR30302:SF1">
    <property type="entry name" value="HYDROGENASE 2 MATURATION PROTEASE"/>
    <property type="match status" value="1"/>
</dbReference>
<dbReference type="Gene3D" id="3.40.50.1450">
    <property type="entry name" value="HybD-like"/>
    <property type="match status" value="1"/>
</dbReference>
<dbReference type="Pfam" id="PF01750">
    <property type="entry name" value="HycI"/>
    <property type="match status" value="1"/>
</dbReference>
<comment type="caution">
    <text evidence="6">The sequence shown here is derived from an EMBL/GenBank/DDBJ whole genome shotgun (WGS) entry which is preliminary data.</text>
</comment>
<protein>
    <submittedName>
        <fullName evidence="6">Hydrogenase maturation protease</fullName>
    </submittedName>
</protein>
<dbReference type="PANTHER" id="PTHR30302">
    <property type="entry name" value="HYDROGENASE 1 MATURATION PROTEASE"/>
    <property type="match status" value="1"/>
</dbReference>
<dbReference type="InterPro" id="IPR023430">
    <property type="entry name" value="Pept_HybD-like_dom_sf"/>
</dbReference>
<evidence type="ECO:0000313" key="6">
    <source>
        <dbReference type="EMBL" id="MBP2703927.1"/>
    </source>
</evidence>
<gene>
    <name evidence="6" type="ORF">JOL79_08915</name>
</gene>
<evidence type="ECO:0000256" key="5">
    <source>
        <dbReference type="SAM" id="MobiDB-lite"/>
    </source>
</evidence>
<keyword evidence="2 6" id="KW-0645">Protease</keyword>
<evidence type="ECO:0000313" key="7">
    <source>
        <dbReference type="Proteomes" id="UP000674234"/>
    </source>
</evidence>
<dbReference type="RefSeq" id="WP_210155244.1">
    <property type="nucleotide sequence ID" value="NZ_JAFCNB010000004.1"/>
</dbReference>
<dbReference type="SUPFAM" id="SSF53163">
    <property type="entry name" value="HybD-like"/>
    <property type="match status" value="1"/>
</dbReference>
<dbReference type="GO" id="GO:0016485">
    <property type="term" value="P:protein processing"/>
    <property type="evidence" value="ECO:0007669"/>
    <property type="project" value="TreeGrafter"/>
</dbReference>
<dbReference type="InterPro" id="IPR000671">
    <property type="entry name" value="Peptidase_A31"/>
</dbReference>
<keyword evidence="3" id="KW-0064">Aspartyl protease</keyword>
<keyword evidence="7" id="KW-1185">Reference proteome</keyword>
<dbReference type="EMBL" id="JAFCNB010000004">
    <property type="protein sequence ID" value="MBP2703927.1"/>
    <property type="molecule type" value="Genomic_DNA"/>
</dbReference>
<dbReference type="GO" id="GO:0008047">
    <property type="term" value="F:enzyme activator activity"/>
    <property type="evidence" value="ECO:0007669"/>
    <property type="project" value="InterPro"/>
</dbReference>
<evidence type="ECO:0000256" key="2">
    <source>
        <dbReference type="ARBA" id="ARBA00022670"/>
    </source>
</evidence>
<dbReference type="AlphaFoldDB" id="A0A940WIL5"/>
<keyword evidence="4" id="KW-0378">Hydrolase</keyword>
<reference evidence="6" key="1">
    <citation type="submission" date="2021-02" db="EMBL/GenBank/DDBJ databases">
        <title>Draft genome sequence of Microbispora sp. RL4-1S isolated from rice leaves in Thailand.</title>
        <authorList>
            <person name="Muangham S."/>
            <person name="Duangmal K."/>
        </authorList>
    </citation>
    <scope>NUCLEOTIDE SEQUENCE</scope>
    <source>
        <strain evidence="6">RL4-1S</strain>
    </source>
</reference>
<name>A0A940WIL5_9ACTN</name>
<dbReference type="NCBIfam" id="TIGR00072">
    <property type="entry name" value="hydrog_prot"/>
    <property type="match status" value="1"/>
</dbReference>
<organism evidence="6 7">
    <name type="scientific">Microbispora oryzae</name>
    <dbReference type="NCBI Taxonomy" id="2806554"/>
    <lineage>
        <taxon>Bacteria</taxon>
        <taxon>Bacillati</taxon>
        <taxon>Actinomycetota</taxon>
        <taxon>Actinomycetes</taxon>
        <taxon>Streptosporangiales</taxon>
        <taxon>Streptosporangiaceae</taxon>
        <taxon>Microbispora</taxon>
    </lineage>
</organism>
<evidence type="ECO:0000256" key="1">
    <source>
        <dbReference type="ARBA" id="ARBA00006814"/>
    </source>
</evidence>